<keyword evidence="6" id="KW-0472">Membrane</keyword>
<keyword evidence="4" id="KW-0812">Transmembrane</keyword>
<evidence type="ECO:0000256" key="6">
    <source>
        <dbReference type="ARBA" id="ARBA00023136"/>
    </source>
</evidence>
<reference evidence="7 8" key="1">
    <citation type="submission" date="2023-03" db="EMBL/GenBank/DDBJ databases">
        <authorList>
            <person name="Kaur S."/>
            <person name="Espinosa-Saiz D."/>
            <person name="Velazquez E."/>
            <person name="Menendez E."/>
            <person name="diCenzo G.C."/>
        </authorList>
    </citation>
    <scope>NUCLEOTIDE SEQUENCE [LARGE SCALE GENOMIC DNA]</scope>
    <source>
        <strain evidence="7 8">LMG 27395</strain>
    </source>
</reference>
<keyword evidence="2" id="KW-0328">Glycosyltransferase</keyword>
<dbReference type="SUPFAM" id="SSF53448">
    <property type="entry name" value="Nucleotide-diphospho-sugar transferases"/>
    <property type="match status" value="1"/>
</dbReference>
<dbReference type="InterPro" id="IPR008166">
    <property type="entry name" value="Glyco_transf_92"/>
</dbReference>
<dbReference type="Pfam" id="PF01697">
    <property type="entry name" value="Glyco_transf_92"/>
    <property type="match status" value="1"/>
</dbReference>
<evidence type="ECO:0000256" key="1">
    <source>
        <dbReference type="ARBA" id="ARBA00004167"/>
    </source>
</evidence>
<organism evidence="7 8">
    <name type="scientific">Sinorhizobium numidicum</name>
    <dbReference type="NCBI Taxonomy" id="680248"/>
    <lineage>
        <taxon>Bacteria</taxon>
        <taxon>Pseudomonadati</taxon>
        <taxon>Pseudomonadota</taxon>
        <taxon>Alphaproteobacteria</taxon>
        <taxon>Hyphomicrobiales</taxon>
        <taxon>Rhizobiaceae</taxon>
        <taxon>Sinorhizobium/Ensifer group</taxon>
        <taxon>Sinorhizobium</taxon>
    </lineage>
</organism>
<dbReference type="PANTHER" id="PTHR21461:SF69">
    <property type="entry name" value="GLYCOSYLTRANSFERASE FAMILY 92 PROTEIN"/>
    <property type="match status" value="1"/>
</dbReference>
<keyword evidence="3" id="KW-0808">Transferase</keyword>
<dbReference type="Proteomes" id="UP001235547">
    <property type="component" value="Chromosome 2"/>
</dbReference>
<dbReference type="CDD" id="cd00761">
    <property type="entry name" value="Glyco_tranf_GTA_type"/>
    <property type="match status" value="1"/>
</dbReference>
<evidence type="ECO:0000256" key="4">
    <source>
        <dbReference type="ARBA" id="ARBA00022692"/>
    </source>
</evidence>
<evidence type="ECO:0000313" key="8">
    <source>
        <dbReference type="Proteomes" id="UP001235547"/>
    </source>
</evidence>
<name>A0ABY8CWU4_9HYPH</name>
<gene>
    <name evidence="7" type="ORF">PYH38_000596</name>
</gene>
<proteinExistence type="predicted"/>
<sequence length="304" mass="35166">MFGLKPKRHFTREVAITPPTPEQGRHGIAIVSCIKNEATYIEEWVRFHKAVGVRHFHLYDDASTDSTLEVLHRILTTEELTIVPWKMRMRDEASGHFLNGQTLAFAHAILNFGSKYDRMAFIDVDEFLLPRKGRTLQEALRGAGEFPNISLPWHMFGHSGHVSKPEAPVCLSYTMRVSDPMRENLDASNFKCIVDPVEVTRVSVHHFETRSYGDTTVNDAGKKFAKRKRKIAEFYSSEFIQLNHYYAKSRQELTEKVERGWSFDGSAEKYRNKVSETIKYIEENVVEDRRMVEFIEQNGIHLGR</sequence>
<accession>A0ABY8CWU4</accession>
<evidence type="ECO:0000313" key="7">
    <source>
        <dbReference type="EMBL" id="WEX81208.1"/>
    </source>
</evidence>
<evidence type="ECO:0000256" key="5">
    <source>
        <dbReference type="ARBA" id="ARBA00022989"/>
    </source>
</evidence>
<keyword evidence="8" id="KW-1185">Reference proteome</keyword>
<evidence type="ECO:0000256" key="2">
    <source>
        <dbReference type="ARBA" id="ARBA00022676"/>
    </source>
</evidence>
<dbReference type="EMBL" id="CP120370">
    <property type="protein sequence ID" value="WEX81208.1"/>
    <property type="molecule type" value="Genomic_DNA"/>
</dbReference>
<evidence type="ECO:0000256" key="3">
    <source>
        <dbReference type="ARBA" id="ARBA00022679"/>
    </source>
</evidence>
<keyword evidence="5" id="KW-1133">Transmembrane helix</keyword>
<protein>
    <submittedName>
        <fullName evidence="7">Glycosyltransferase family 92 protein</fullName>
    </submittedName>
</protein>
<dbReference type="RefSeq" id="WP_280731948.1">
    <property type="nucleotide sequence ID" value="NZ_CP120367.1"/>
</dbReference>
<dbReference type="InterPro" id="IPR029044">
    <property type="entry name" value="Nucleotide-diphossugar_trans"/>
</dbReference>
<dbReference type="PANTHER" id="PTHR21461">
    <property type="entry name" value="GLYCOSYLTRANSFERASE FAMILY 92 PROTEIN"/>
    <property type="match status" value="1"/>
</dbReference>
<comment type="subcellular location">
    <subcellularLocation>
        <location evidence="1">Membrane</location>
        <topology evidence="1">Single-pass membrane protein</topology>
    </subcellularLocation>
</comment>